<dbReference type="OrthoDB" id="9991317at2759"/>
<feature type="compositionally biased region" description="Basic and acidic residues" evidence="1">
    <location>
        <begin position="102"/>
        <end position="116"/>
    </location>
</feature>
<accession>A0A8E2J8F6</accession>
<evidence type="ECO:0000313" key="3">
    <source>
        <dbReference type="Proteomes" id="UP000250266"/>
    </source>
</evidence>
<proteinExistence type="predicted"/>
<protein>
    <submittedName>
        <fullName evidence="2">Uncharacterized protein</fullName>
    </submittedName>
</protein>
<feature type="region of interest" description="Disordered" evidence="1">
    <location>
        <begin position="94"/>
        <end position="125"/>
    </location>
</feature>
<dbReference type="EMBL" id="KV745923">
    <property type="protein sequence ID" value="OCK73160.1"/>
    <property type="molecule type" value="Genomic_DNA"/>
</dbReference>
<reference evidence="2 3" key="1">
    <citation type="journal article" date="2016" name="Nat. Commun.">
        <title>Ectomycorrhizal ecology is imprinted in the genome of the dominant symbiotic fungus Cenococcum geophilum.</title>
        <authorList>
            <consortium name="DOE Joint Genome Institute"/>
            <person name="Peter M."/>
            <person name="Kohler A."/>
            <person name="Ohm R.A."/>
            <person name="Kuo A."/>
            <person name="Krutzmann J."/>
            <person name="Morin E."/>
            <person name="Arend M."/>
            <person name="Barry K.W."/>
            <person name="Binder M."/>
            <person name="Choi C."/>
            <person name="Clum A."/>
            <person name="Copeland A."/>
            <person name="Grisel N."/>
            <person name="Haridas S."/>
            <person name="Kipfer T."/>
            <person name="LaButti K."/>
            <person name="Lindquist E."/>
            <person name="Lipzen A."/>
            <person name="Maire R."/>
            <person name="Meier B."/>
            <person name="Mihaltcheva S."/>
            <person name="Molinier V."/>
            <person name="Murat C."/>
            <person name="Poggeler S."/>
            <person name="Quandt C.A."/>
            <person name="Sperisen C."/>
            <person name="Tritt A."/>
            <person name="Tisserant E."/>
            <person name="Crous P.W."/>
            <person name="Henrissat B."/>
            <person name="Nehls U."/>
            <person name="Egli S."/>
            <person name="Spatafora J.W."/>
            <person name="Grigoriev I.V."/>
            <person name="Martin F.M."/>
        </authorList>
    </citation>
    <scope>NUCLEOTIDE SEQUENCE [LARGE SCALE GENOMIC DNA]</scope>
    <source>
        <strain evidence="2 3">CBS 459.81</strain>
    </source>
</reference>
<sequence>MPEIPRADHIPGSRAEISEVIAAMGPSVSIETLEYPDVASAMAQLQESNITHSACQGVSGLVDPSKSGLILQTAKMATEESRQDLLSVREVPQAHPAGGDCIPHRLLDRAETGDKTSRRRSPRCQ</sequence>
<organism evidence="2 3">
    <name type="scientific">Lepidopterella palustris CBS 459.81</name>
    <dbReference type="NCBI Taxonomy" id="1314670"/>
    <lineage>
        <taxon>Eukaryota</taxon>
        <taxon>Fungi</taxon>
        <taxon>Dikarya</taxon>
        <taxon>Ascomycota</taxon>
        <taxon>Pezizomycotina</taxon>
        <taxon>Dothideomycetes</taxon>
        <taxon>Pleosporomycetidae</taxon>
        <taxon>Mytilinidiales</taxon>
        <taxon>Argynnaceae</taxon>
        <taxon>Lepidopterella</taxon>
    </lineage>
</organism>
<dbReference type="Proteomes" id="UP000250266">
    <property type="component" value="Unassembled WGS sequence"/>
</dbReference>
<evidence type="ECO:0000313" key="2">
    <source>
        <dbReference type="EMBL" id="OCK73160.1"/>
    </source>
</evidence>
<dbReference type="AlphaFoldDB" id="A0A8E2J8F6"/>
<gene>
    <name evidence="2" type="ORF">K432DRAFT_410932</name>
</gene>
<name>A0A8E2J8F6_9PEZI</name>
<evidence type="ECO:0000256" key="1">
    <source>
        <dbReference type="SAM" id="MobiDB-lite"/>
    </source>
</evidence>
<keyword evidence="3" id="KW-1185">Reference proteome</keyword>